<dbReference type="AlphaFoldDB" id="A0A1J5HRL3"/>
<dbReference type="InterPro" id="IPR013815">
    <property type="entry name" value="ATP_grasp_subdomain_1"/>
</dbReference>
<protein>
    <recommendedName>
        <fullName evidence="3">ATP-grasp domain-containing protein</fullName>
    </recommendedName>
</protein>
<dbReference type="PANTHER" id="PTHR23132">
    <property type="entry name" value="D-ALANINE--D-ALANINE LIGASE"/>
    <property type="match status" value="1"/>
</dbReference>
<organism evidence="1 2">
    <name type="scientific">Candidatus Shapirobacteria bacterium CG2_30_35_20</name>
    <dbReference type="NCBI Taxonomy" id="1805376"/>
    <lineage>
        <taxon>Bacteria</taxon>
        <taxon>Candidatus Shapironibacteriota</taxon>
    </lineage>
</organism>
<comment type="caution">
    <text evidence="1">The sequence shown here is derived from an EMBL/GenBank/DDBJ whole genome shotgun (WGS) entry which is preliminary data.</text>
</comment>
<name>A0A1J5HRL3_9BACT</name>
<dbReference type="SUPFAM" id="SSF56059">
    <property type="entry name" value="Glutathione synthetase ATP-binding domain-like"/>
    <property type="match status" value="1"/>
</dbReference>
<proteinExistence type="predicted"/>
<dbReference type="Gene3D" id="3.30.1490.20">
    <property type="entry name" value="ATP-grasp fold, A domain"/>
    <property type="match status" value="1"/>
</dbReference>
<dbReference type="PANTHER" id="PTHR23132:SF23">
    <property type="entry name" value="D-ALANINE--D-ALANINE LIGASE B"/>
    <property type="match status" value="1"/>
</dbReference>
<dbReference type="InterPro" id="IPR016185">
    <property type="entry name" value="PreATP-grasp_dom_sf"/>
</dbReference>
<dbReference type="STRING" id="1805376.AUK05_01295"/>
<evidence type="ECO:0000313" key="1">
    <source>
        <dbReference type="EMBL" id="OIP87412.1"/>
    </source>
</evidence>
<evidence type="ECO:0008006" key="3">
    <source>
        <dbReference type="Google" id="ProtNLM"/>
    </source>
</evidence>
<accession>A0A1J5HRL3</accession>
<dbReference type="EMBL" id="MNZO01000019">
    <property type="protein sequence ID" value="OIP87412.1"/>
    <property type="molecule type" value="Genomic_DNA"/>
</dbReference>
<gene>
    <name evidence="1" type="ORF">AUK05_01295</name>
</gene>
<sequence length="266" mass="30298">MNTILPKRIAVLYADAKHEYFPSEQVYISEVEAKDRTAIVASRLQKMGIDATTFPGNAQLTDNLKKYKPDFVINCVDSVYGQEYLCATIPATLELLQIPYTGTGVMGMTINTNKFFTKNILEQWGITTPKCQLIKESVDELDVIMDFPLIAKLNDFHGSIEISDDSVCVDEKSLKTRFKYLHDIYKSPILVEEYIAGREVSVHIIEGINTKVYAGEKVFKPEYKGKYNIATYNNNWGTEDIFTYVKYDLPDRVKESLKKSLRCPQA</sequence>
<dbReference type="Gene3D" id="3.40.50.20">
    <property type="match status" value="1"/>
</dbReference>
<dbReference type="GO" id="GO:0005524">
    <property type="term" value="F:ATP binding"/>
    <property type="evidence" value="ECO:0007669"/>
    <property type="project" value="InterPro"/>
</dbReference>
<dbReference type="GO" id="GO:0008716">
    <property type="term" value="F:D-alanine-D-alanine ligase activity"/>
    <property type="evidence" value="ECO:0007669"/>
    <property type="project" value="TreeGrafter"/>
</dbReference>
<reference evidence="1 2" key="1">
    <citation type="journal article" date="2016" name="Environ. Microbiol.">
        <title>Genomic resolution of a cold subsurface aquifer community provides metabolic insights for novel microbes adapted to high CO concentrations.</title>
        <authorList>
            <person name="Probst A.J."/>
            <person name="Castelle C.J."/>
            <person name="Singh A."/>
            <person name="Brown C.T."/>
            <person name="Anantharaman K."/>
            <person name="Sharon I."/>
            <person name="Hug L.A."/>
            <person name="Burstein D."/>
            <person name="Emerson J.B."/>
            <person name="Thomas B.C."/>
            <person name="Banfield J.F."/>
        </authorList>
    </citation>
    <scope>NUCLEOTIDE SEQUENCE [LARGE SCALE GENOMIC DNA]</scope>
    <source>
        <strain evidence="1">CG2_30_35_20</strain>
    </source>
</reference>
<evidence type="ECO:0000313" key="2">
    <source>
        <dbReference type="Proteomes" id="UP000182344"/>
    </source>
</evidence>
<dbReference type="SUPFAM" id="SSF52440">
    <property type="entry name" value="PreATP-grasp domain"/>
    <property type="match status" value="1"/>
</dbReference>
<dbReference type="Gene3D" id="3.30.470.20">
    <property type="entry name" value="ATP-grasp fold, B domain"/>
    <property type="match status" value="1"/>
</dbReference>
<dbReference type="Proteomes" id="UP000182344">
    <property type="component" value="Unassembled WGS sequence"/>
</dbReference>